<evidence type="ECO:0000313" key="2">
    <source>
        <dbReference type="Proteomes" id="UP000009235"/>
    </source>
</evidence>
<organism evidence="1 2">
    <name type="scientific">Hoyosella subflava (strain DSM 45089 / JCM 17490 / NBRC 109087 / DQS3-9A1)</name>
    <name type="common">Amycolicicoccus subflavus</name>
    <dbReference type="NCBI Taxonomy" id="443218"/>
    <lineage>
        <taxon>Bacteria</taxon>
        <taxon>Bacillati</taxon>
        <taxon>Actinomycetota</taxon>
        <taxon>Actinomycetes</taxon>
        <taxon>Mycobacteriales</taxon>
        <taxon>Hoyosellaceae</taxon>
        <taxon>Hoyosella</taxon>
    </lineage>
</organism>
<dbReference type="EMBL" id="CP002786">
    <property type="protein sequence ID" value="AEF39493.1"/>
    <property type="molecule type" value="Genomic_DNA"/>
</dbReference>
<protein>
    <submittedName>
        <fullName evidence="1">Uncharacterized protein</fullName>
    </submittedName>
</protein>
<gene>
    <name evidence="1" type="ordered locus">AS9A_1041</name>
</gene>
<reference evidence="1 2" key="1">
    <citation type="journal article" date="2011" name="J. Bacteriol.">
        <title>Complete genome sequence of Amycolicicoccus subflavus DQS3-9A1T, an actinomycete isolated from crude oil-polluted soil.</title>
        <authorList>
            <person name="Cai M."/>
            <person name="Chen W.M."/>
            <person name="Nie Y."/>
            <person name="Chi C.Q."/>
            <person name="Wang Y.N."/>
            <person name="Tang Y.Q."/>
            <person name="Li G.Y."/>
            <person name="Wu X.L."/>
        </authorList>
    </citation>
    <scope>NUCLEOTIDE SEQUENCE [LARGE SCALE GENOMIC DNA]</scope>
    <source>
        <strain evidence="2">DSM 45089 / DQS3-9A1</strain>
    </source>
</reference>
<proteinExistence type="predicted"/>
<dbReference type="KEGG" id="asd:AS9A_1041"/>
<name>F6EQ70_HOYSD</name>
<sequence>MARLMPTMRLIHEGIEKTAESPPFAFQFQDANSGRQN</sequence>
<dbReference type="AlphaFoldDB" id="F6EQ70"/>
<evidence type="ECO:0000313" key="1">
    <source>
        <dbReference type="EMBL" id="AEF39493.1"/>
    </source>
</evidence>
<dbReference type="HOGENOM" id="CLU_3339242_0_0_11"/>
<keyword evidence="2" id="KW-1185">Reference proteome</keyword>
<dbReference type="Proteomes" id="UP000009235">
    <property type="component" value="Chromosome"/>
</dbReference>
<accession>F6EQ70</accession>